<dbReference type="Proteomes" id="UP001303046">
    <property type="component" value="Unassembled WGS sequence"/>
</dbReference>
<evidence type="ECO:0000313" key="4">
    <source>
        <dbReference type="Proteomes" id="UP001303046"/>
    </source>
</evidence>
<sequence length="471" mass="51813">MLRECNRFADYDIDLNITKSICKPYLAARKAIETTHVISDVDNALCRKDSWDDDTKDRFASLGLSRMLPRGWGRSPGNLLESFAWRAQHADGQRSTRVMVVVIGPPVTRSRTLSSDSRAVAPMSSSDSRAVAPISSLESRALAPIHRSISMTSATGRLVRTMQEINDGDNARGRDAKTQRDAAALTTTEVWNDARSAITSLTRKVDEGTPTLLHDIDGSGDDTVFAVASPSGRRDAAAVATSQQKTDFLICYLDGVAREKVEELSQQKRCYYNAIVAHLKQAFEDPQHRYISRQALSACQHQTGESSATFANRLLNLLGPDIRYYIKLDNPLTFEQAVAKTQMVEQLLAEATADRLINPVGAARTIEQSAPARNQDVFRQHGIPDRRPIPSRSNCFNCGGLGHHARQCPSLSVQLPASGSEEGEFAKMSPKNKRLQTLSAQLNSRVQIPTGYCKVITSSKVRKDSAVESLK</sequence>
<evidence type="ECO:0000256" key="1">
    <source>
        <dbReference type="PROSITE-ProRule" id="PRU00047"/>
    </source>
</evidence>
<dbReference type="Pfam" id="PF00098">
    <property type="entry name" value="zf-CCHC"/>
    <property type="match status" value="1"/>
</dbReference>
<keyword evidence="1" id="KW-0862">Zinc</keyword>
<protein>
    <recommendedName>
        <fullName evidence="2">CCHC-type domain-containing protein</fullName>
    </recommendedName>
</protein>
<gene>
    <name evidence="3" type="primary">Necator_chrIV.g14814</name>
    <name evidence="3" type="ORF">RB195_001519</name>
</gene>
<organism evidence="3 4">
    <name type="scientific">Necator americanus</name>
    <name type="common">Human hookworm</name>
    <dbReference type="NCBI Taxonomy" id="51031"/>
    <lineage>
        <taxon>Eukaryota</taxon>
        <taxon>Metazoa</taxon>
        <taxon>Ecdysozoa</taxon>
        <taxon>Nematoda</taxon>
        <taxon>Chromadorea</taxon>
        <taxon>Rhabditida</taxon>
        <taxon>Rhabditina</taxon>
        <taxon>Rhabditomorpha</taxon>
        <taxon>Strongyloidea</taxon>
        <taxon>Ancylostomatidae</taxon>
        <taxon>Bunostominae</taxon>
        <taxon>Necator</taxon>
    </lineage>
</organism>
<name>A0ABR1DEN7_NECAM</name>
<dbReference type="SMART" id="SM00343">
    <property type="entry name" value="ZnF_C2HC"/>
    <property type="match status" value="1"/>
</dbReference>
<evidence type="ECO:0000313" key="3">
    <source>
        <dbReference type="EMBL" id="KAK6748949.1"/>
    </source>
</evidence>
<dbReference type="EMBL" id="JAVFWL010000004">
    <property type="protein sequence ID" value="KAK6748949.1"/>
    <property type="molecule type" value="Genomic_DNA"/>
</dbReference>
<proteinExistence type="predicted"/>
<comment type="caution">
    <text evidence="3">The sequence shown here is derived from an EMBL/GenBank/DDBJ whole genome shotgun (WGS) entry which is preliminary data.</text>
</comment>
<dbReference type="Gene3D" id="4.10.60.10">
    <property type="entry name" value="Zinc finger, CCHC-type"/>
    <property type="match status" value="1"/>
</dbReference>
<reference evidence="3 4" key="1">
    <citation type="submission" date="2023-08" db="EMBL/GenBank/DDBJ databases">
        <title>A Necator americanus chromosomal reference genome.</title>
        <authorList>
            <person name="Ilik V."/>
            <person name="Petrzelkova K.J."/>
            <person name="Pardy F."/>
            <person name="Fuh T."/>
            <person name="Niatou-Singa F.S."/>
            <person name="Gouil Q."/>
            <person name="Baker L."/>
            <person name="Ritchie M.E."/>
            <person name="Jex A.R."/>
            <person name="Gazzola D."/>
            <person name="Li H."/>
            <person name="Toshio Fujiwara R."/>
            <person name="Zhan B."/>
            <person name="Aroian R.V."/>
            <person name="Pafco B."/>
            <person name="Schwarz E.M."/>
        </authorList>
    </citation>
    <scope>NUCLEOTIDE SEQUENCE [LARGE SCALE GENOMIC DNA]</scope>
    <source>
        <strain evidence="3 4">Aroian</strain>
        <tissue evidence="3">Whole animal</tissue>
    </source>
</reference>
<keyword evidence="1" id="KW-0479">Metal-binding</keyword>
<feature type="domain" description="CCHC-type" evidence="2">
    <location>
        <begin position="395"/>
        <end position="410"/>
    </location>
</feature>
<keyword evidence="1" id="KW-0863">Zinc-finger</keyword>
<dbReference type="InterPro" id="IPR001878">
    <property type="entry name" value="Znf_CCHC"/>
</dbReference>
<accession>A0ABR1DEN7</accession>
<dbReference type="InterPro" id="IPR036875">
    <property type="entry name" value="Znf_CCHC_sf"/>
</dbReference>
<keyword evidence="4" id="KW-1185">Reference proteome</keyword>
<dbReference type="PROSITE" id="PS50158">
    <property type="entry name" value="ZF_CCHC"/>
    <property type="match status" value="1"/>
</dbReference>
<evidence type="ECO:0000259" key="2">
    <source>
        <dbReference type="PROSITE" id="PS50158"/>
    </source>
</evidence>
<dbReference type="SUPFAM" id="SSF57756">
    <property type="entry name" value="Retrovirus zinc finger-like domains"/>
    <property type="match status" value="1"/>
</dbReference>